<feature type="transmembrane region" description="Helical" evidence="2">
    <location>
        <begin position="110"/>
        <end position="131"/>
    </location>
</feature>
<dbReference type="InterPro" id="IPR010982">
    <property type="entry name" value="Lambda_DNA-bd_dom_sf"/>
</dbReference>
<evidence type="ECO:0000256" key="2">
    <source>
        <dbReference type="SAM" id="Phobius"/>
    </source>
</evidence>
<dbReference type="SUPFAM" id="SSF47413">
    <property type="entry name" value="lambda repressor-like DNA-binding domains"/>
    <property type="match status" value="1"/>
</dbReference>
<feature type="region of interest" description="Disordered" evidence="1">
    <location>
        <begin position="155"/>
        <end position="176"/>
    </location>
</feature>
<dbReference type="PATRIC" id="fig|1423722.3.peg.511"/>
<accession>A0A0R1H5W1</accession>
<keyword evidence="5" id="KW-1185">Reference proteome</keyword>
<proteinExistence type="predicted"/>
<organism evidence="4 5">
    <name type="scientific">Amylolactobacillus amylotrophicus DSM 20534</name>
    <dbReference type="NCBI Taxonomy" id="1423722"/>
    <lineage>
        <taxon>Bacteria</taxon>
        <taxon>Bacillati</taxon>
        <taxon>Bacillota</taxon>
        <taxon>Bacilli</taxon>
        <taxon>Lactobacillales</taxon>
        <taxon>Lactobacillaceae</taxon>
        <taxon>Amylolactobacillus</taxon>
    </lineage>
</organism>
<evidence type="ECO:0000313" key="4">
    <source>
        <dbReference type="EMBL" id="KRK38810.1"/>
    </source>
</evidence>
<dbReference type="RefSeq" id="WP_056945962.1">
    <property type="nucleotide sequence ID" value="NZ_AZCV01000001.1"/>
</dbReference>
<keyword evidence="2" id="KW-0812">Transmembrane</keyword>
<dbReference type="Gene3D" id="1.10.260.40">
    <property type="entry name" value="lambda repressor-like DNA-binding domains"/>
    <property type="match status" value="1"/>
</dbReference>
<dbReference type="InterPro" id="IPR001387">
    <property type="entry name" value="Cro/C1-type_HTH"/>
</dbReference>
<evidence type="ECO:0000313" key="5">
    <source>
        <dbReference type="Proteomes" id="UP000050909"/>
    </source>
</evidence>
<dbReference type="Proteomes" id="UP000050909">
    <property type="component" value="Unassembled WGS sequence"/>
</dbReference>
<evidence type="ECO:0000259" key="3">
    <source>
        <dbReference type="Pfam" id="PF13464"/>
    </source>
</evidence>
<feature type="compositionally biased region" description="Basic residues" evidence="1">
    <location>
        <begin position="160"/>
        <end position="169"/>
    </location>
</feature>
<keyword evidence="2" id="KW-1133">Transmembrane helix</keyword>
<name>A0A0R1H5W1_9LACO</name>
<dbReference type="Pfam" id="PF13464">
    <property type="entry name" value="RodZ_C"/>
    <property type="match status" value="1"/>
</dbReference>
<keyword evidence="2" id="KW-0472">Membrane</keyword>
<sequence>MEDIGQKLKEAREAKGLSILDIEEKTKIQGRYLNAIEDGEFDKLPGDFYVRAFIKQYASVVGLKGSELLNDFHHEVPKTQPEEYVENSIDNKSQHVRETTENKKGLWKNYIPHVLVVLGIIAVIAIIYLVYANFFAKPNTTEPVKDDVVVTKKVESSSSKKSKSSKKATKQSTTKEDKVKIVENGDYNYQVSGLQNDQGKLVITSPEADVWLSAVVDGTTSWQGTVSAGQEHSISLEAGVQTVQLNVGNTTSLALAIAGEKVPLPTNTSNNQPRTITFTFAKSVSEDTEGTEGN</sequence>
<dbReference type="InterPro" id="IPR025194">
    <property type="entry name" value="RodZ-like_C"/>
</dbReference>
<dbReference type="PANTHER" id="PTHR34475:SF1">
    <property type="entry name" value="CYTOSKELETON PROTEIN RODZ"/>
    <property type="match status" value="1"/>
</dbReference>
<evidence type="ECO:0000256" key="1">
    <source>
        <dbReference type="SAM" id="MobiDB-lite"/>
    </source>
</evidence>
<dbReference type="GO" id="GO:0003677">
    <property type="term" value="F:DNA binding"/>
    <property type="evidence" value="ECO:0007669"/>
    <property type="project" value="InterPro"/>
</dbReference>
<feature type="domain" description="Cytoskeleton protein RodZ-like C-terminal" evidence="3">
    <location>
        <begin position="208"/>
        <end position="271"/>
    </location>
</feature>
<reference evidence="4 5" key="1">
    <citation type="journal article" date="2015" name="Genome Announc.">
        <title>Expanding the biotechnology potential of lactobacilli through comparative genomics of 213 strains and associated genera.</title>
        <authorList>
            <person name="Sun Z."/>
            <person name="Harris H.M."/>
            <person name="McCann A."/>
            <person name="Guo C."/>
            <person name="Argimon S."/>
            <person name="Zhang W."/>
            <person name="Yang X."/>
            <person name="Jeffery I.B."/>
            <person name="Cooney J.C."/>
            <person name="Kagawa T.F."/>
            <person name="Liu W."/>
            <person name="Song Y."/>
            <person name="Salvetti E."/>
            <person name="Wrobel A."/>
            <person name="Rasinkangas P."/>
            <person name="Parkhill J."/>
            <person name="Rea M.C."/>
            <person name="O'Sullivan O."/>
            <person name="Ritari J."/>
            <person name="Douillard F.P."/>
            <person name="Paul Ross R."/>
            <person name="Yang R."/>
            <person name="Briner A.E."/>
            <person name="Felis G.E."/>
            <person name="de Vos W.M."/>
            <person name="Barrangou R."/>
            <person name="Klaenhammer T.R."/>
            <person name="Caufield P.W."/>
            <person name="Cui Y."/>
            <person name="Zhang H."/>
            <person name="O'Toole P.W."/>
        </authorList>
    </citation>
    <scope>NUCLEOTIDE SEQUENCE [LARGE SCALE GENOMIC DNA]</scope>
    <source>
        <strain evidence="4 5">DSM 20534</strain>
    </source>
</reference>
<dbReference type="EMBL" id="AZCV01000001">
    <property type="protein sequence ID" value="KRK38810.1"/>
    <property type="molecule type" value="Genomic_DNA"/>
</dbReference>
<gene>
    <name evidence="4" type="ORF">FC62_GL000502</name>
</gene>
<dbReference type="InterPro" id="IPR050400">
    <property type="entry name" value="Bact_Cytoskel_RodZ"/>
</dbReference>
<dbReference type="AlphaFoldDB" id="A0A0R1H5W1"/>
<protein>
    <recommendedName>
        <fullName evidence="3">Cytoskeleton protein RodZ-like C-terminal domain-containing protein</fullName>
    </recommendedName>
</protein>
<dbReference type="Pfam" id="PF13413">
    <property type="entry name" value="HTH_25"/>
    <property type="match status" value="1"/>
</dbReference>
<dbReference type="CDD" id="cd00093">
    <property type="entry name" value="HTH_XRE"/>
    <property type="match status" value="1"/>
</dbReference>
<dbReference type="PANTHER" id="PTHR34475">
    <property type="match status" value="1"/>
</dbReference>
<comment type="caution">
    <text evidence="4">The sequence shown here is derived from an EMBL/GenBank/DDBJ whole genome shotgun (WGS) entry which is preliminary data.</text>
</comment>